<proteinExistence type="predicted"/>
<dbReference type="Proteomes" id="UP000218643">
    <property type="component" value="Unassembled WGS sequence"/>
</dbReference>
<accession>A0A854X0A1</accession>
<gene>
    <name evidence="1" type="ORF">CP335_13555</name>
</gene>
<protein>
    <submittedName>
        <fullName evidence="1">Uncharacterized protein</fullName>
    </submittedName>
</protein>
<dbReference type="AlphaFoldDB" id="A0A854X0A1"/>
<sequence length="64" mass="7399">MFGRRDWTLHSNKLRLQSDKLAPRLKALADKGLTLFEAAKEMGMETKRSRRIARENSIKFPGPQ</sequence>
<reference evidence="1 2" key="2">
    <citation type="submission" date="2017-10" db="EMBL/GenBank/DDBJ databases">
        <title>Rhizosphere-associated Pseudomonas modulate jasmonic acid/salicylic acid antagonism to induce systemic resistance to herbivores at the cost of susceptibility to pathogens.</title>
        <authorList>
            <person name="Haney C.H."/>
            <person name="Wiesmann C.L."/>
            <person name="Shapiro L.R."/>
            <person name="O'Sullivan L.R."/>
            <person name="Khorasani S."/>
            <person name="Melnyk R.A."/>
            <person name="Xiao L."/>
            <person name="Bush J."/>
            <person name="Carrillo J."/>
            <person name="Pierce N.E."/>
            <person name="Ausubel F.M."/>
        </authorList>
    </citation>
    <scope>NUCLEOTIDE SEQUENCE [LARGE SCALE GENOMIC DNA]</scope>
    <source>
        <strain evidence="1 2">CH229</strain>
    </source>
</reference>
<comment type="caution">
    <text evidence="1">The sequence shown here is derived from an EMBL/GenBank/DDBJ whole genome shotgun (WGS) entry which is preliminary data.</text>
</comment>
<evidence type="ECO:0000313" key="1">
    <source>
        <dbReference type="EMBL" id="PCM49098.1"/>
    </source>
</evidence>
<evidence type="ECO:0000313" key="2">
    <source>
        <dbReference type="Proteomes" id="UP000218643"/>
    </source>
</evidence>
<dbReference type="EMBL" id="NXHE01000014">
    <property type="protein sequence ID" value="PCM49098.1"/>
    <property type="molecule type" value="Genomic_DNA"/>
</dbReference>
<organism evidence="1 2">
    <name type="scientific">Pseudomonas fluorescens</name>
    <dbReference type="NCBI Taxonomy" id="294"/>
    <lineage>
        <taxon>Bacteria</taxon>
        <taxon>Pseudomonadati</taxon>
        <taxon>Pseudomonadota</taxon>
        <taxon>Gammaproteobacteria</taxon>
        <taxon>Pseudomonadales</taxon>
        <taxon>Pseudomonadaceae</taxon>
        <taxon>Pseudomonas</taxon>
    </lineage>
</organism>
<reference evidence="1 2" key="1">
    <citation type="submission" date="2017-09" db="EMBL/GenBank/DDBJ databases">
        <authorList>
            <person name="Haney C."/>
            <person name="Melnyk R."/>
        </authorList>
    </citation>
    <scope>NUCLEOTIDE SEQUENCE [LARGE SCALE GENOMIC DNA]</scope>
    <source>
        <strain evidence="1 2">CH229</strain>
    </source>
</reference>
<name>A0A854X0A1_PSEFL</name>